<name>A0A433V7S6_9CYAN</name>
<dbReference type="AlphaFoldDB" id="A0A433V7S6"/>
<sequence>MRKRVRQSYYKAQNKKVQSLIAANKITPHVWRLSEANIIEALNAQGYNAKKIKKISYLKHQISISYWDKNGGVCSGFFSYRIFARWQQAVERLVYNCGNTRELQRLSELIEYEYTHYPYPWEIQEAINNTVENCTCELTALESYKQTVRREVACIG</sequence>
<accession>A0A433V7S6</accession>
<keyword evidence="2" id="KW-1185">Reference proteome</keyword>
<evidence type="ECO:0000313" key="1">
    <source>
        <dbReference type="EMBL" id="RUT02099.1"/>
    </source>
</evidence>
<organism evidence="1 2">
    <name type="scientific">Dulcicalothrix desertica PCC 7102</name>
    <dbReference type="NCBI Taxonomy" id="232991"/>
    <lineage>
        <taxon>Bacteria</taxon>
        <taxon>Bacillati</taxon>
        <taxon>Cyanobacteriota</taxon>
        <taxon>Cyanophyceae</taxon>
        <taxon>Nostocales</taxon>
        <taxon>Calotrichaceae</taxon>
        <taxon>Dulcicalothrix</taxon>
    </lineage>
</organism>
<dbReference type="EMBL" id="RSCL01000017">
    <property type="protein sequence ID" value="RUT02099.1"/>
    <property type="molecule type" value="Genomic_DNA"/>
</dbReference>
<dbReference type="OrthoDB" id="486547at2"/>
<reference evidence="1" key="1">
    <citation type="submission" date="2018-12" db="EMBL/GenBank/DDBJ databases">
        <authorList>
            <person name="Will S."/>
            <person name="Neumann-Schaal M."/>
            <person name="Henke P."/>
        </authorList>
    </citation>
    <scope>NUCLEOTIDE SEQUENCE</scope>
    <source>
        <strain evidence="1">PCC 7102</strain>
    </source>
</reference>
<protein>
    <submittedName>
        <fullName evidence="1">Uncharacterized protein</fullName>
    </submittedName>
</protein>
<gene>
    <name evidence="1" type="ORF">DSM106972_061740</name>
</gene>
<dbReference type="Proteomes" id="UP000271624">
    <property type="component" value="Unassembled WGS sequence"/>
</dbReference>
<comment type="caution">
    <text evidence="1">The sequence shown here is derived from an EMBL/GenBank/DDBJ whole genome shotgun (WGS) entry which is preliminary data.</text>
</comment>
<reference evidence="1" key="2">
    <citation type="journal article" date="2019" name="Genome Biol. Evol.">
        <title>Day and night: Metabolic profiles and evolutionary relationships of six axenic non-marine cyanobacteria.</title>
        <authorList>
            <person name="Will S.E."/>
            <person name="Henke P."/>
            <person name="Boedeker C."/>
            <person name="Huang S."/>
            <person name="Brinkmann H."/>
            <person name="Rohde M."/>
            <person name="Jarek M."/>
            <person name="Friedl T."/>
            <person name="Seufert S."/>
            <person name="Schumacher M."/>
            <person name="Overmann J."/>
            <person name="Neumann-Schaal M."/>
            <person name="Petersen J."/>
        </authorList>
    </citation>
    <scope>NUCLEOTIDE SEQUENCE [LARGE SCALE GENOMIC DNA]</scope>
    <source>
        <strain evidence="1">PCC 7102</strain>
    </source>
</reference>
<evidence type="ECO:0000313" key="2">
    <source>
        <dbReference type="Proteomes" id="UP000271624"/>
    </source>
</evidence>
<dbReference type="RefSeq" id="WP_127084383.1">
    <property type="nucleotide sequence ID" value="NZ_RSCL01000017.1"/>
</dbReference>
<proteinExistence type="predicted"/>